<evidence type="ECO:0000313" key="7">
    <source>
        <dbReference type="EMBL" id="TXR52162.1"/>
    </source>
</evidence>
<proteinExistence type="predicted"/>
<comment type="caution">
    <text evidence="7">The sequence shown here is derived from an EMBL/GenBank/DDBJ whole genome shotgun (WGS) entry which is preliminary data.</text>
</comment>
<feature type="domain" description="Cysteine-rich" evidence="6">
    <location>
        <begin position="215"/>
        <end position="266"/>
    </location>
</feature>
<organism evidence="7 8">
    <name type="scientific">Reinekea thalattae</name>
    <dbReference type="NCBI Taxonomy" id="2593301"/>
    <lineage>
        <taxon>Bacteria</taxon>
        <taxon>Pseudomonadati</taxon>
        <taxon>Pseudomonadota</taxon>
        <taxon>Gammaproteobacteria</taxon>
        <taxon>Oceanospirillales</taxon>
        <taxon>Saccharospirillaceae</taxon>
        <taxon>Reinekea</taxon>
    </lineage>
</organism>
<feature type="domain" description="Cysteine-rich" evidence="6">
    <location>
        <begin position="86"/>
        <end position="176"/>
    </location>
</feature>
<dbReference type="InterPro" id="IPR004017">
    <property type="entry name" value="Cys_rich_dom"/>
</dbReference>
<dbReference type="GO" id="GO:0016491">
    <property type="term" value="F:oxidoreductase activity"/>
    <property type="evidence" value="ECO:0007669"/>
    <property type="project" value="UniProtKB-ARBA"/>
</dbReference>
<dbReference type="GO" id="GO:0051539">
    <property type="term" value="F:4 iron, 4 sulfur cluster binding"/>
    <property type="evidence" value="ECO:0007669"/>
    <property type="project" value="UniProtKB-KW"/>
</dbReference>
<gene>
    <name evidence="7" type="ORF">FME95_12185</name>
</gene>
<dbReference type="PANTHER" id="PTHR32479:SF19">
    <property type="entry name" value="ANAEROBIC GLYCEROL-3-PHOSPHATE DEHYDROGENASE SUBUNIT C"/>
    <property type="match status" value="1"/>
</dbReference>
<sequence>MNPIKQKIGKLYVRHFANLASWFRGLLNIGVAFQRLFGAERCEAFSRRLRQLTKGRTPVWLSTLPAASRPVYARNELIRLTKESTVVYWPSCVSQSFGSALNDDRVNIPNAVQSVLNKANLNVVYPQPTRGLCCGAYLRHKGLADAADQMQEELISTLWEVSSAGRYPVLADTSACSEALMAQARARGIHLYESSEFIDKFLLDRLDITPEIQRVAVFVSCATRQLGVESSFYRVVDKLTPDWVEPDGIDCCGSVGDQAFTQPERAQHALAYLPFQIDTCAYGISNNRMCEISLSRYGELTFYSLFEILDRCSQGRQSSSS</sequence>
<evidence type="ECO:0000256" key="2">
    <source>
        <dbReference type="ARBA" id="ARBA00022723"/>
    </source>
</evidence>
<dbReference type="AlphaFoldDB" id="A0A5C8Z1Y1"/>
<dbReference type="RefSeq" id="WP_147714758.1">
    <property type="nucleotide sequence ID" value="NZ_VKAD01000002.1"/>
</dbReference>
<name>A0A5C8Z1Y1_9GAMM</name>
<evidence type="ECO:0000259" key="6">
    <source>
        <dbReference type="Pfam" id="PF02754"/>
    </source>
</evidence>
<dbReference type="PANTHER" id="PTHR32479">
    <property type="entry name" value="GLYCOLATE OXIDASE IRON-SULFUR SUBUNIT"/>
    <property type="match status" value="1"/>
</dbReference>
<keyword evidence="2" id="KW-0479">Metal-binding</keyword>
<dbReference type="GO" id="GO:0046872">
    <property type="term" value="F:metal ion binding"/>
    <property type="evidence" value="ECO:0007669"/>
    <property type="project" value="UniProtKB-KW"/>
</dbReference>
<keyword evidence="8" id="KW-1185">Reference proteome</keyword>
<evidence type="ECO:0000256" key="4">
    <source>
        <dbReference type="ARBA" id="ARBA00023004"/>
    </source>
</evidence>
<keyword evidence="1" id="KW-0004">4Fe-4S</keyword>
<evidence type="ECO:0000256" key="5">
    <source>
        <dbReference type="ARBA" id="ARBA00023014"/>
    </source>
</evidence>
<dbReference type="EMBL" id="VKAD01000002">
    <property type="protein sequence ID" value="TXR52162.1"/>
    <property type="molecule type" value="Genomic_DNA"/>
</dbReference>
<evidence type="ECO:0000256" key="1">
    <source>
        <dbReference type="ARBA" id="ARBA00022485"/>
    </source>
</evidence>
<protein>
    <submittedName>
        <fullName evidence="7">(Fe-S)-binding protein</fullName>
    </submittedName>
</protein>
<accession>A0A5C8Z1Y1</accession>
<dbReference type="Proteomes" id="UP000321764">
    <property type="component" value="Unassembled WGS sequence"/>
</dbReference>
<dbReference type="OrthoDB" id="9811557at2"/>
<keyword evidence="3" id="KW-0677">Repeat</keyword>
<keyword evidence="5" id="KW-0411">Iron-sulfur</keyword>
<evidence type="ECO:0000256" key="3">
    <source>
        <dbReference type="ARBA" id="ARBA00022737"/>
    </source>
</evidence>
<evidence type="ECO:0000313" key="8">
    <source>
        <dbReference type="Proteomes" id="UP000321764"/>
    </source>
</evidence>
<dbReference type="Pfam" id="PF02754">
    <property type="entry name" value="CCG"/>
    <property type="match status" value="2"/>
</dbReference>
<reference evidence="7 8" key="1">
    <citation type="submission" date="2019-07" db="EMBL/GenBank/DDBJ databases">
        <title>Reinekea sp. strain SSH23 genome sequencing and assembly.</title>
        <authorList>
            <person name="Kim I."/>
        </authorList>
    </citation>
    <scope>NUCLEOTIDE SEQUENCE [LARGE SCALE GENOMIC DNA]</scope>
    <source>
        <strain evidence="7 8">SSH23</strain>
    </source>
</reference>
<keyword evidence="4" id="KW-0408">Iron</keyword>